<dbReference type="PANTHER" id="PTHR15157">
    <property type="entry name" value="UV RADIATION RESISTANCE-ASSOCIATED GENE PROTEIN"/>
    <property type="match status" value="1"/>
</dbReference>
<dbReference type="CTD" id="7405"/>
<dbReference type="AlphaFoldDB" id="A0A7M7NQT6"/>
<evidence type="ECO:0000256" key="1">
    <source>
        <dbReference type="ARBA" id="ARBA00023054"/>
    </source>
</evidence>
<dbReference type="GO" id="GO:0000323">
    <property type="term" value="C:lytic vacuole"/>
    <property type="evidence" value="ECO:0000318"/>
    <property type="project" value="GO_Central"/>
</dbReference>
<feature type="compositionally biased region" description="Polar residues" evidence="3">
    <location>
        <begin position="714"/>
        <end position="736"/>
    </location>
</feature>
<dbReference type="GO" id="GO:0035493">
    <property type="term" value="P:SNARE complex assembly"/>
    <property type="evidence" value="ECO:0000318"/>
    <property type="project" value="GO_Central"/>
</dbReference>
<dbReference type="OrthoDB" id="72772at2759"/>
<dbReference type="RefSeq" id="XP_030838164.1">
    <property type="nucleotide sequence ID" value="XM_030982304.1"/>
</dbReference>
<feature type="region of interest" description="Disordered" evidence="3">
    <location>
        <begin position="802"/>
        <end position="828"/>
    </location>
</feature>
<feature type="compositionally biased region" description="Polar residues" evidence="3">
    <location>
        <begin position="653"/>
        <end position="667"/>
    </location>
</feature>
<sequence length="828" mass="90679">MSSAETSRRLRHIGLITQQRRLRHLRSLSARNISQVKSQWGTESLMETYFSLHSSSSSEAFYTSEKIQDSLNPTWRSFDLCRSCPEVNTALSAFYVKVWGGHDSDFKLIIEWKVDLKGLSFIGTKIHKDGVKYQPNSIIFGMFDGFYSSTDNLQDSSKNKAKFCKVLEVDQSSAILTYNSYSLARLHTTQRAIKQTEVTVGKVRTSIIQKLSDTTNKTRLCSEKEAIELRLLLLKEEILSQRKRLEREKEIYDHHKQQVQSKMESTKLKWDELQPSNEELEIEIKNLTETKDIKRQVISMYTARKASLIQELSRVYPIQQLPNNVYTVCTAPLPNAESNIQMNKDDMTISTALGHTSHLTLMISKFLQVPLRYSIHYNGSRSTIHDHITEQLQDKDRDFPLYTKGREKFHFNYAVYLLNRNIAQLRYILGLGTSDLRLTLPNLQTLLELKWGFSVSVPASSSGANAQPPGAASQPIPAGSPRSRASIGIQASMASPYMSPNPPNYSSAAPSVPAGLLGENIPNSPPPPYHISEAARQGRTRDGTGSTPQGEEGLVPLEGGGVNGERRGGALRDSGVVVTEGEEASPGVVEGDVNHSSGGDAHDSSNGEAAVSEDSLNGRTSERDRIPNEADSDGDDEDDEERVRVSAEVIGISQLNYSSGDALSQDSVDLGSVHIGQGIGSGTTSPTKSNPSPSDSQTDQPAGENREGSCEQAKGSSEQTPSTSPAHNQSNSNNASPPYIPGQCAKSDGHSSVSTSKSHVEGQEADPSVVTHDPKGSVREVPFMAVDHIFRFDDISSRADALSSQGSFSRFKSNNSVSVPKTKSIPDS</sequence>
<keyword evidence="5" id="KW-1185">Reference proteome</keyword>
<dbReference type="EnsemblMetazoa" id="XM_030982304">
    <property type="protein sequence ID" value="XP_030838164"/>
    <property type="gene ID" value="LOC586516"/>
</dbReference>
<organism evidence="4 5">
    <name type="scientific">Strongylocentrotus purpuratus</name>
    <name type="common">Purple sea urchin</name>
    <dbReference type="NCBI Taxonomy" id="7668"/>
    <lineage>
        <taxon>Eukaryota</taxon>
        <taxon>Metazoa</taxon>
        <taxon>Echinodermata</taxon>
        <taxon>Eleutherozoa</taxon>
        <taxon>Echinozoa</taxon>
        <taxon>Echinoidea</taxon>
        <taxon>Euechinoidea</taxon>
        <taxon>Echinacea</taxon>
        <taxon>Camarodonta</taxon>
        <taxon>Echinidea</taxon>
        <taxon>Strongylocentrotidae</taxon>
        <taxon>Strongylocentrotus</taxon>
    </lineage>
</organism>
<evidence type="ECO:0000256" key="2">
    <source>
        <dbReference type="SAM" id="Coils"/>
    </source>
</evidence>
<feature type="coiled-coil region" evidence="2">
    <location>
        <begin position="242"/>
        <end position="297"/>
    </location>
</feature>
<dbReference type="InParanoid" id="A0A7M7NQT6"/>
<dbReference type="GO" id="GO:0005768">
    <property type="term" value="C:endosome"/>
    <property type="evidence" value="ECO:0000318"/>
    <property type="project" value="GO_Central"/>
</dbReference>
<dbReference type="Pfam" id="PF10186">
    <property type="entry name" value="ATG14"/>
    <property type="match status" value="1"/>
</dbReference>
<dbReference type="GeneID" id="586516"/>
<dbReference type="GO" id="GO:0032991">
    <property type="term" value="C:protein-containing complex"/>
    <property type="evidence" value="ECO:0007669"/>
    <property type="project" value="UniProtKB-ARBA"/>
</dbReference>
<dbReference type="FunCoup" id="A0A7M7NQT6">
    <property type="interactions" value="587"/>
</dbReference>
<name>A0A7M7NQT6_STRPU</name>
<dbReference type="OMA" id="ESNIQMN"/>
<dbReference type="KEGG" id="spu:586516"/>
<evidence type="ECO:0000256" key="3">
    <source>
        <dbReference type="SAM" id="MobiDB-lite"/>
    </source>
</evidence>
<protein>
    <recommendedName>
        <fullName evidence="6">UV radiation resistance-associated gene protein</fullName>
    </recommendedName>
</protein>
<dbReference type="InterPro" id="IPR018791">
    <property type="entry name" value="UV_resistance/autophagy_Atg14"/>
</dbReference>
<dbReference type="GO" id="GO:0000149">
    <property type="term" value="F:SNARE binding"/>
    <property type="evidence" value="ECO:0000318"/>
    <property type="project" value="GO_Central"/>
</dbReference>
<feature type="compositionally biased region" description="Acidic residues" evidence="3">
    <location>
        <begin position="630"/>
        <end position="640"/>
    </location>
</feature>
<keyword evidence="1 2" id="KW-0175">Coiled coil</keyword>
<evidence type="ECO:0008006" key="6">
    <source>
        <dbReference type="Google" id="ProtNLM"/>
    </source>
</evidence>
<reference evidence="4" key="2">
    <citation type="submission" date="2021-01" db="UniProtKB">
        <authorList>
            <consortium name="EnsemblMetazoa"/>
        </authorList>
    </citation>
    <scope>IDENTIFICATION</scope>
</reference>
<dbReference type="PANTHER" id="PTHR15157:SF5">
    <property type="entry name" value="UV RADIATION RESISTANCE-ASSOCIATED GENE PROTEIN"/>
    <property type="match status" value="1"/>
</dbReference>
<dbReference type="Proteomes" id="UP000007110">
    <property type="component" value="Unassembled WGS sequence"/>
</dbReference>
<proteinExistence type="predicted"/>
<evidence type="ECO:0000313" key="5">
    <source>
        <dbReference type="Proteomes" id="UP000007110"/>
    </source>
</evidence>
<reference evidence="5" key="1">
    <citation type="submission" date="2015-02" db="EMBL/GenBank/DDBJ databases">
        <title>Genome sequencing for Strongylocentrotus purpuratus.</title>
        <authorList>
            <person name="Murali S."/>
            <person name="Liu Y."/>
            <person name="Vee V."/>
            <person name="English A."/>
            <person name="Wang M."/>
            <person name="Skinner E."/>
            <person name="Han Y."/>
            <person name="Muzny D.M."/>
            <person name="Worley K.C."/>
            <person name="Gibbs R.A."/>
        </authorList>
    </citation>
    <scope>NUCLEOTIDE SEQUENCE</scope>
</reference>
<feature type="region of interest" description="Disordered" evidence="3">
    <location>
        <begin position="462"/>
        <end position="484"/>
    </location>
</feature>
<feature type="region of interest" description="Disordered" evidence="3">
    <location>
        <begin position="516"/>
        <end position="776"/>
    </location>
</feature>
<feature type="compositionally biased region" description="Low complexity" evidence="3">
    <location>
        <begin position="682"/>
        <end position="696"/>
    </location>
</feature>
<evidence type="ECO:0000313" key="4">
    <source>
        <dbReference type="EnsemblMetazoa" id="XP_030838164"/>
    </source>
</evidence>
<accession>A0A7M7NQT6</accession>